<accession>A0ACD4NK19</accession>
<protein>
    <submittedName>
        <fullName evidence="1">Efflux RND transporter periplasmic adaptor subunit</fullName>
    </submittedName>
</protein>
<name>A0ACD4NK19_9HYPH</name>
<proteinExistence type="predicted"/>
<sequence length="459" mass="47546">MRLRFIRLAAIAALSLAVSACQDGAGGEGAAGGGAEGGGAPPPSQVGVIETKTEALPVISELPGRIAPTRIAEVRPRVGGIVVRRVFEQGTFVEEGQPLFELDKATYEVEVQAQQASVASAQAQQLQAQQDYDRISQLARNRTASQAQLDTAEAALAQARAGVLSAQAAQRAAEINLDYATVRAPISGRIGRAQTTEGALVSETSAEPLATIQQLDPVYADIQQPVSQLLRLRTALESGRLRQIAPDVAQVRLKMDDGADYPEPGKLLFAEATVDETSGQVTLRAEFPNPNGDLLPGMYVRVAIEQGIEENAIAVPNQAVQRDTAGRSQLYIVDAENKVVVRNVTVARVLGTRSVISEGLKPGEKVIADGFQKTGPGATVVPEPWVNPLTQPPAAPAADTPAPAPAPAPAAEANAAPAPSADAGQAGAAETTPTPTPAPGRDVAQSEQPARPVSGGSAQ</sequence>
<evidence type="ECO:0000313" key="2">
    <source>
        <dbReference type="Proteomes" id="UP001163223"/>
    </source>
</evidence>
<evidence type="ECO:0000313" key="1">
    <source>
        <dbReference type="EMBL" id="WAJ27109.1"/>
    </source>
</evidence>
<reference evidence="1" key="1">
    <citation type="submission" date="2022-11" db="EMBL/GenBank/DDBJ databases">
        <title>beta-Carotene-producing bacterium, Jeongeuplla avenae sp. nov., alleviates the salt stress of Arabidopsis seedlings.</title>
        <authorList>
            <person name="Jiang L."/>
            <person name="Lee J."/>
        </authorList>
    </citation>
    <scope>NUCLEOTIDE SEQUENCE</scope>
    <source>
        <strain evidence="1">DY_R2A_6</strain>
    </source>
</reference>
<gene>
    <name evidence="1" type="ORF">OXU80_19950</name>
</gene>
<dbReference type="EMBL" id="CP113520">
    <property type="protein sequence ID" value="WAJ27109.1"/>
    <property type="molecule type" value="Genomic_DNA"/>
</dbReference>
<organism evidence="1 2">
    <name type="scientific">Antarcticirhabdus aurantiaca</name>
    <dbReference type="NCBI Taxonomy" id="2606717"/>
    <lineage>
        <taxon>Bacteria</taxon>
        <taxon>Pseudomonadati</taxon>
        <taxon>Pseudomonadota</taxon>
        <taxon>Alphaproteobacteria</taxon>
        <taxon>Hyphomicrobiales</taxon>
        <taxon>Aurantimonadaceae</taxon>
        <taxon>Antarcticirhabdus</taxon>
    </lineage>
</organism>
<dbReference type="Proteomes" id="UP001163223">
    <property type="component" value="Chromosome"/>
</dbReference>
<keyword evidence="2" id="KW-1185">Reference proteome</keyword>